<organism evidence="2 3">
    <name type="scientific">Rhizocola hellebori</name>
    <dbReference type="NCBI Taxonomy" id="1392758"/>
    <lineage>
        <taxon>Bacteria</taxon>
        <taxon>Bacillati</taxon>
        <taxon>Actinomycetota</taxon>
        <taxon>Actinomycetes</taxon>
        <taxon>Micromonosporales</taxon>
        <taxon>Micromonosporaceae</taxon>
        <taxon>Rhizocola</taxon>
    </lineage>
</organism>
<comment type="caution">
    <text evidence="2">The sequence shown here is derived from an EMBL/GenBank/DDBJ whole genome shotgun (WGS) entry which is preliminary data.</text>
</comment>
<dbReference type="Pfam" id="PF03551">
    <property type="entry name" value="PadR"/>
    <property type="match status" value="1"/>
</dbReference>
<evidence type="ECO:0000313" key="3">
    <source>
        <dbReference type="Proteomes" id="UP000612899"/>
    </source>
</evidence>
<accession>A0A8J3VD30</accession>
<dbReference type="InterPro" id="IPR005149">
    <property type="entry name" value="Tscrpt_reg_PadR_N"/>
</dbReference>
<dbReference type="InterPro" id="IPR036388">
    <property type="entry name" value="WH-like_DNA-bd_sf"/>
</dbReference>
<dbReference type="RefSeq" id="WP_203906273.1">
    <property type="nucleotide sequence ID" value="NZ_BONY01000002.1"/>
</dbReference>
<proteinExistence type="predicted"/>
<keyword evidence="3" id="KW-1185">Reference proteome</keyword>
<dbReference type="EMBL" id="BONY01000002">
    <property type="protein sequence ID" value="GIH02320.1"/>
    <property type="molecule type" value="Genomic_DNA"/>
</dbReference>
<dbReference type="Proteomes" id="UP000612899">
    <property type="component" value="Unassembled WGS sequence"/>
</dbReference>
<sequence>MTVSYALLGLLHEADRHGYDLKQSYDRMFGGTRPLRFGQVYRTLSQLQRDGLIAIVGVEAGAGPDRKRYSITAEGVTDLERWLAEPEEPQPQLQTVLFQKVMLALLSGRSAGEYLDAQRGVHLTAMRELTTARRTASLQDGLLIDYQLFHIEADLRWIDHAAGRLDTLAAEIQL</sequence>
<feature type="domain" description="Transcription regulator PadR N-terminal" evidence="1">
    <location>
        <begin position="7"/>
        <end position="80"/>
    </location>
</feature>
<gene>
    <name evidence="2" type="ORF">Rhe02_03870</name>
</gene>
<dbReference type="AlphaFoldDB" id="A0A8J3VD30"/>
<reference evidence="2" key="1">
    <citation type="submission" date="2021-01" db="EMBL/GenBank/DDBJ databases">
        <title>Whole genome shotgun sequence of Rhizocola hellebori NBRC 109834.</title>
        <authorList>
            <person name="Komaki H."/>
            <person name="Tamura T."/>
        </authorList>
    </citation>
    <scope>NUCLEOTIDE SEQUENCE</scope>
    <source>
        <strain evidence="2">NBRC 109834</strain>
    </source>
</reference>
<dbReference type="PANTHER" id="PTHR43252">
    <property type="entry name" value="TRANSCRIPTIONAL REGULATOR YQJI"/>
    <property type="match status" value="1"/>
</dbReference>
<protein>
    <submittedName>
        <fullName evidence="2">PadR family transcriptional regulator</fullName>
    </submittedName>
</protein>
<dbReference type="Gene3D" id="1.10.10.10">
    <property type="entry name" value="Winged helix-like DNA-binding domain superfamily/Winged helix DNA-binding domain"/>
    <property type="match status" value="1"/>
</dbReference>
<name>A0A8J3VD30_9ACTN</name>
<evidence type="ECO:0000313" key="2">
    <source>
        <dbReference type="EMBL" id="GIH02320.1"/>
    </source>
</evidence>
<dbReference type="PANTHER" id="PTHR43252:SF6">
    <property type="entry name" value="NEGATIVE TRANSCRIPTION REGULATOR PADR"/>
    <property type="match status" value="1"/>
</dbReference>
<dbReference type="SUPFAM" id="SSF46785">
    <property type="entry name" value="Winged helix' DNA-binding domain"/>
    <property type="match status" value="1"/>
</dbReference>
<evidence type="ECO:0000259" key="1">
    <source>
        <dbReference type="Pfam" id="PF03551"/>
    </source>
</evidence>
<dbReference type="InterPro" id="IPR036390">
    <property type="entry name" value="WH_DNA-bd_sf"/>
</dbReference>